<protein>
    <submittedName>
        <fullName evidence="2">Uncharacterized protein</fullName>
    </submittedName>
</protein>
<feature type="region of interest" description="Disordered" evidence="1">
    <location>
        <begin position="83"/>
        <end position="108"/>
    </location>
</feature>
<dbReference type="RefSeq" id="WP_308984378.1">
    <property type="nucleotide sequence ID" value="NZ_JARXIC010000006.1"/>
</dbReference>
<keyword evidence="3" id="KW-1185">Reference proteome</keyword>
<proteinExistence type="predicted"/>
<sequence length="242" mass="28130">MSDPNFDHSEGDWEEFSSEPYWSESQWRNYLKGSDQDTVRFLSIYNSVKHKPNHLDEVASLMGWDAEDISMTDDFSFLENAQDTEDAQNESNATNEEADGSDEHEGAPYTLHRHPVYVVTRSLYRYLHQSWEHFMLHSEYAISPKLSWDYANSLHQAEMNVLLSIQALDLGDFGLSICHLKNSLSALNQTLNLLNQLTHSNTNLVNGFRDEARIRLFDLRELWIRVMGDCRHECQRRPGDQD</sequence>
<gene>
    <name evidence="2" type="ORF">QEH59_05615</name>
</gene>
<dbReference type="EMBL" id="JARXIC010000006">
    <property type="protein sequence ID" value="MDQ8193891.1"/>
    <property type="molecule type" value="Genomic_DNA"/>
</dbReference>
<dbReference type="Proteomes" id="UP001243717">
    <property type="component" value="Unassembled WGS sequence"/>
</dbReference>
<evidence type="ECO:0000256" key="1">
    <source>
        <dbReference type="SAM" id="MobiDB-lite"/>
    </source>
</evidence>
<comment type="caution">
    <text evidence="2">The sequence shown here is derived from an EMBL/GenBank/DDBJ whole genome shotgun (WGS) entry which is preliminary data.</text>
</comment>
<evidence type="ECO:0000313" key="2">
    <source>
        <dbReference type="EMBL" id="MDQ8193891.1"/>
    </source>
</evidence>
<reference evidence="2 3" key="1">
    <citation type="submission" date="2023-04" db="EMBL/GenBank/DDBJ databases">
        <title>A novel bacteria isolated from coastal sediment.</title>
        <authorList>
            <person name="Liu X.-J."/>
            <person name="Du Z.-J."/>
        </authorList>
    </citation>
    <scope>NUCLEOTIDE SEQUENCE [LARGE SCALE GENOMIC DNA]</scope>
    <source>
        <strain evidence="2 3">SDUM461004</strain>
    </source>
</reference>
<organism evidence="2 3">
    <name type="scientific">Thalassobacterium sedimentorum</name>
    <dbReference type="NCBI Taxonomy" id="3041258"/>
    <lineage>
        <taxon>Bacteria</taxon>
        <taxon>Pseudomonadati</taxon>
        <taxon>Verrucomicrobiota</taxon>
        <taxon>Opitutia</taxon>
        <taxon>Puniceicoccales</taxon>
        <taxon>Coraliomargaritaceae</taxon>
        <taxon>Thalassobacterium</taxon>
    </lineage>
</organism>
<evidence type="ECO:0000313" key="3">
    <source>
        <dbReference type="Proteomes" id="UP001243717"/>
    </source>
</evidence>
<accession>A0ABU1AGH4</accession>
<name>A0ABU1AGH4_9BACT</name>